<protein>
    <recommendedName>
        <fullName evidence="1">Glyoxalase-like domain-containing protein</fullName>
    </recommendedName>
</protein>
<dbReference type="PATRIC" id="fig|317.174.peg.4124"/>
<feature type="domain" description="Glyoxalase-like" evidence="1">
    <location>
        <begin position="5"/>
        <end position="181"/>
    </location>
</feature>
<dbReference type="Pfam" id="PF13468">
    <property type="entry name" value="Glyoxalase_3"/>
    <property type="match status" value="1"/>
</dbReference>
<dbReference type="InterPro" id="IPR029068">
    <property type="entry name" value="Glyas_Bleomycin-R_OHBP_Dase"/>
</dbReference>
<dbReference type="InterPro" id="IPR025870">
    <property type="entry name" value="Glyoxalase-like_dom"/>
</dbReference>
<sequence length="262" mass="28898">MQTALDHLVINTRFETDTAAQVFAALGFTLTPRGYHSLGSLNHLMMFPSGYLELIGLPLGTRKLRQEVLDSPVGIDGLVLSTKNAHLTHGELVRAGFLVQPVQRFSRAVEHQGRELQARFTTVRLQPGQFAAGRVYYCHHETPELVWQPQWLSHANGVTAILKLTVLSADPQSARERYAALGELEDGFALDVVDHATLQQRFGASASHLSQRSERFAAITLRCADPAQLARLAEAAGLSYRIEADRVLIEIAGFETVLEFVS</sequence>
<accession>A0A085V0K5</accession>
<name>A0A085V0K5_PSESX</name>
<comment type="caution">
    <text evidence="2">The sequence shown here is derived from an EMBL/GenBank/DDBJ whole genome shotgun (WGS) entry which is preliminary data.</text>
</comment>
<gene>
    <name evidence="2" type="ORF">IV02_20170</name>
</gene>
<dbReference type="RefSeq" id="WP_047577203.1">
    <property type="nucleotide sequence ID" value="NZ_JPQT01000119.1"/>
</dbReference>
<proteinExistence type="predicted"/>
<dbReference type="AlphaFoldDB" id="A0A085V0K5"/>
<evidence type="ECO:0000313" key="3">
    <source>
        <dbReference type="Proteomes" id="UP000028643"/>
    </source>
</evidence>
<organism evidence="2 3">
    <name type="scientific">Pseudomonas syringae</name>
    <dbReference type="NCBI Taxonomy" id="317"/>
    <lineage>
        <taxon>Bacteria</taxon>
        <taxon>Pseudomonadati</taxon>
        <taxon>Pseudomonadota</taxon>
        <taxon>Gammaproteobacteria</taxon>
        <taxon>Pseudomonadales</taxon>
        <taxon>Pseudomonadaceae</taxon>
        <taxon>Pseudomonas</taxon>
    </lineage>
</organism>
<evidence type="ECO:0000313" key="2">
    <source>
        <dbReference type="EMBL" id="KFE48968.1"/>
    </source>
</evidence>
<dbReference type="PANTHER" id="PTHR40265">
    <property type="entry name" value="BLL2707 PROTEIN"/>
    <property type="match status" value="1"/>
</dbReference>
<reference evidence="2 3" key="1">
    <citation type="submission" date="2014-07" db="EMBL/GenBank/DDBJ databases">
        <title>Draft Genome Sequences of Environmental Pseudomonas syringae strains.</title>
        <authorList>
            <person name="Baltrus D.A."/>
            <person name="Berge O."/>
            <person name="Morris C."/>
        </authorList>
    </citation>
    <scope>NUCLEOTIDE SEQUENCE [LARGE SCALE GENOMIC DNA]</scope>
    <source>
        <strain evidence="2 3">CEB003</strain>
    </source>
</reference>
<dbReference type="PANTHER" id="PTHR40265:SF1">
    <property type="entry name" value="GLYOXALASE-LIKE DOMAIN-CONTAINING PROTEIN"/>
    <property type="match status" value="1"/>
</dbReference>
<dbReference type="Proteomes" id="UP000028643">
    <property type="component" value="Unassembled WGS sequence"/>
</dbReference>
<evidence type="ECO:0000259" key="1">
    <source>
        <dbReference type="Pfam" id="PF13468"/>
    </source>
</evidence>
<dbReference type="Gene3D" id="3.10.180.10">
    <property type="entry name" value="2,3-Dihydroxybiphenyl 1,2-Dioxygenase, domain 1"/>
    <property type="match status" value="1"/>
</dbReference>
<dbReference type="EMBL" id="JPQT01000119">
    <property type="protein sequence ID" value="KFE48968.1"/>
    <property type="molecule type" value="Genomic_DNA"/>
</dbReference>